<evidence type="ECO:0000313" key="2">
    <source>
        <dbReference type="Proteomes" id="UP000828941"/>
    </source>
</evidence>
<evidence type="ECO:0000313" key="1">
    <source>
        <dbReference type="EMBL" id="KAI4317551.1"/>
    </source>
</evidence>
<name>A0ACB9M344_BAUVA</name>
<protein>
    <submittedName>
        <fullName evidence="1">Uncharacterized protein</fullName>
    </submittedName>
</protein>
<dbReference type="EMBL" id="CM039435">
    <property type="protein sequence ID" value="KAI4317551.1"/>
    <property type="molecule type" value="Genomic_DNA"/>
</dbReference>
<gene>
    <name evidence="1" type="ORF">L6164_025415</name>
</gene>
<organism evidence="1 2">
    <name type="scientific">Bauhinia variegata</name>
    <name type="common">Purple orchid tree</name>
    <name type="synonym">Phanera variegata</name>
    <dbReference type="NCBI Taxonomy" id="167791"/>
    <lineage>
        <taxon>Eukaryota</taxon>
        <taxon>Viridiplantae</taxon>
        <taxon>Streptophyta</taxon>
        <taxon>Embryophyta</taxon>
        <taxon>Tracheophyta</taxon>
        <taxon>Spermatophyta</taxon>
        <taxon>Magnoliopsida</taxon>
        <taxon>eudicotyledons</taxon>
        <taxon>Gunneridae</taxon>
        <taxon>Pentapetalae</taxon>
        <taxon>rosids</taxon>
        <taxon>fabids</taxon>
        <taxon>Fabales</taxon>
        <taxon>Fabaceae</taxon>
        <taxon>Cercidoideae</taxon>
        <taxon>Cercideae</taxon>
        <taxon>Bauhiniinae</taxon>
        <taxon>Bauhinia</taxon>
    </lineage>
</organism>
<proteinExistence type="predicted"/>
<dbReference type="Proteomes" id="UP000828941">
    <property type="component" value="Chromosome 10"/>
</dbReference>
<reference evidence="1 2" key="1">
    <citation type="journal article" date="2022" name="DNA Res.">
        <title>Chromosomal-level genome assembly of the orchid tree Bauhinia variegata (Leguminosae; Cercidoideae) supports the allotetraploid origin hypothesis of Bauhinia.</title>
        <authorList>
            <person name="Zhong Y."/>
            <person name="Chen Y."/>
            <person name="Zheng D."/>
            <person name="Pang J."/>
            <person name="Liu Y."/>
            <person name="Luo S."/>
            <person name="Meng S."/>
            <person name="Qian L."/>
            <person name="Wei D."/>
            <person name="Dai S."/>
            <person name="Zhou R."/>
        </authorList>
    </citation>
    <scope>NUCLEOTIDE SEQUENCE [LARGE SCALE GENOMIC DNA]</scope>
    <source>
        <strain evidence="1">BV-YZ2020</strain>
    </source>
</reference>
<comment type="caution">
    <text evidence="1">The sequence shown here is derived from an EMBL/GenBank/DDBJ whole genome shotgun (WGS) entry which is preliminary data.</text>
</comment>
<keyword evidence="2" id="KW-1185">Reference proteome</keyword>
<sequence length="235" mass="25799">MQDRKKRYAILGLSSFLLEAMVAILAITVNNKDVGSSQIFSSHKNVEMLCQPATYKETCKNTLAKASNESSDPKELVKIGLNVTVDELKKIINNSTLYKELAEDNMTREAVDICKEVMEFAIDNFYQSIDKLSSFDLSKLGVNGAFFTAKNVGFENAAGPAKLQAVALHGLGADTSKRVAWPGVKVLTAVEASDFYPQKFYDHKDVALKDSWILASGVPYSPGQNGSSYNNMHLD</sequence>
<accession>A0ACB9M344</accession>